<proteinExistence type="predicted"/>
<dbReference type="WBParaSite" id="SSTP_0000207400.1">
    <property type="protein sequence ID" value="SSTP_0000207400.1"/>
    <property type="gene ID" value="SSTP_0000207400"/>
</dbReference>
<reference evidence="2" key="1">
    <citation type="submission" date="2015-08" db="UniProtKB">
        <authorList>
            <consortium name="WormBaseParasite"/>
        </authorList>
    </citation>
    <scope>IDENTIFICATION</scope>
</reference>
<name>A0A0K0DXW0_STRER</name>
<dbReference type="AlphaFoldDB" id="A0A0K0DXW0"/>
<evidence type="ECO:0000313" key="2">
    <source>
        <dbReference type="WBParaSite" id="SSTP_0000207400.1"/>
    </source>
</evidence>
<dbReference type="Proteomes" id="UP000035681">
    <property type="component" value="Unplaced"/>
</dbReference>
<dbReference type="WBParaSite" id="TCONS_00006418.p1">
    <property type="protein sequence ID" value="TCONS_00006418.p1"/>
    <property type="gene ID" value="XLOC_004569"/>
</dbReference>
<accession>A0A0K0DXW0</accession>
<protein>
    <submittedName>
        <fullName evidence="2">Secreted ookinete protein</fullName>
    </submittedName>
</protein>
<organism evidence="2">
    <name type="scientific">Strongyloides stercoralis</name>
    <name type="common">Threadworm</name>
    <dbReference type="NCBI Taxonomy" id="6248"/>
    <lineage>
        <taxon>Eukaryota</taxon>
        <taxon>Metazoa</taxon>
        <taxon>Ecdysozoa</taxon>
        <taxon>Nematoda</taxon>
        <taxon>Chromadorea</taxon>
        <taxon>Rhabditida</taxon>
        <taxon>Tylenchina</taxon>
        <taxon>Panagrolaimomorpha</taxon>
        <taxon>Strongyloidoidea</taxon>
        <taxon>Strongyloididae</taxon>
        <taxon>Strongyloides</taxon>
    </lineage>
</organism>
<keyword evidence="1" id="KW-1185">Reference proteome</keyword>
<sequence length="326" mass="37865">MIFKNLILQNCITLLSTFILCFQIINSKIYDYDPSEIVLQDENLSDIFKYSQFQKPSKTMNFMHNLYFRKYLFSTAYKSVKSCNNKTVKTDEKHLYLYIIVKRSSNITNNSHIIIILNCIFNKLGYSKGIILYSEDDSFCSKKKVQEKNVLFIYLVESSKAKVYTNSNFGYKSGIDSIETTPPCVFIPSGDGKIFITLNIIGKIYKYNSYDIKGRNVMKYGQYVTFLDDAGVQDNFLATISDSSTIDLKPFVEVTLQTDTGFSYFSKKSFSIKNVLFDYFDSISFLINTPDWFKSRRKVITMLPIHRYIIGDIKPQTEGFDNHRKF</sequence>
<evidence type="ECO:0000313" key="1">
    <source>
        <dbReference type="Proteomes" id="UP000035681"/>
    </source>
</evidence>